<accession>A0A1H5ZH97</accession>
<dbReference type="EMBL" id="FNVR01000027">
    <property type="protein sequence ID" value="SEG35631.1"/>
    <property type="molecule type" value="Genomic_DNA"/>
</dbReference>
<name>A0A1H5ZH97_9BACT</name>
<feature type="transmembrane region" description="Helical" evidence="1">
    <location>
        <begin position="34"/>
        <end position="57"/>
    </location>
</feature>
<dbReference type="STRING" id="1120964.GCA_001313265_06504"/>
<gene>
    <name evidence="2" type="ORF">SAMN03080598_03513</name>
</gene>
<feature type="transmembrane region" description="Helical" evidence="1">
    <location>
        <begin position="9"/>
        <end position="28"/>
    </location>
</feature>
<feature type="transmembrane region" description="Helical" evidence="1">
    <location>
        <begin position="299"/>
        <end position="318"/>
    </location>
</feature>
<proteinExistence type="predicted"/>
<feature type="transmembrane region" description="Helical" evidence="1">
    <location>
        <begin position="69"/>
        <end position="86"/>
    </location>
</feature>
<keyword evidence="1" id="KW-0472">Membrane</keyword>
<keyword evidence="3" id="KW-1185">Reference proteome</keyword>
<evidence type="ECO:0000313" key="3">
    <source>
        <dbReference type="Proteomes" id="UP000236736"/>
    </source>
</evidence>
<feature type="transmembrane region" description="Helical" evidence="1">
    <location>
        <begin position="330"/>
        <end position="348"/>
    </location>
</feature>
<feature type="transmembrane region" description="Helical" evidence="1">
    <location>
        <begin position="230"/>
        <end position="250"/>
    </location>
</feature>
<dbReference type="RefSeq" id="WP_103926110.1">
    <property type="nucleotide sequence ID" value="NZ_FNVR01000027.1"/>
</dbReference>
<feature type="transmembrane region" description="Helical" evidence="1">
    <location>
        <begin position="121"/>
        <end position="141"/>
    </location>
</feature>
<feature type="transmembrane region" description="Helical" evidence="1">
    <location>
        <begin position="147"/>
        <end position="164"/>
    </location>
</feature>
<protein>
    <recommendedName>
        <fullName evidence="4">NnrS protein</fullName>
    </recommendedName>
</protein>
<evidence type="ECO:0000256" key="1">
    <source>
        <dbReference type="SAM" id="Phobius"/>
    </source>
</evidence>
<feature type="transmembrane region" description="Helical" evidence="1">
    <location>
        <begin position="92"/>
        <end position="109"/>
    </location>
</feature>
<dbReference type="AlphaFoldDB" id="A0A1H5ZH97"/>
<feature type="transmembrane region" description="Helical" evidence="1">
    <location>
        <begin position="176"/>
        <end position="194"/>
    </location>
</feature>
<sequence>MKTRLLQPYYLIPFVLTGLMGGIAGGWIRLGCLMIPIASAGMNHGLLMVGSFLGTLISIERAMVMKKRTWLFIPLLTCASILPFLLGFTDLGLILLMAGSLGLGIIMHIQTLKHPEFHSVLLYAGAASWFIGNLLAFQTGLIAAGSIWWIGFLLFTIVGERLELSQFLPVPAWSKLALKVLLLFFTIGLIIPFHSWGNELMGSATFLIAIWLLVFDMAKVASRKPAQFRYIGIGLRVGYIWLGIHGLILLGLESHSLFYDLLLHTFFLGFTFSMIWAHAPIIFPIIFGIRETPYHPILWMTWTLFQVSLLGRIIFSLLEMHELRKIFGVANGYLILIQFGLMAGVILWKIRQRECPSNLNHNETEKPNPTLDSRA</sequence>
<keyword evidence="1" id="KW-1133">Transmembrane helix</keyword>
<evidence type="ECO:0000313" key="2">
    <source>
        <dbReference type="EMBL" id="SEG35631.1"/>
    </source>
</evidence>
<dbReference type="OrthoDB" id="9811974at2"/>
<evidence type="ECO:0008006" key="4">
    <source>
        <dbReference type="Google" id="ProtNLM"/>
    </source>
</evidence>
<organism evidence="2 3">
    <name type="scientific">Algoriphagus boritolerans DSM 17298 = JCM 18970</name>
    <dbReference type="NCBI Taxonomy" id="1120964"/>
    <lineage>
        <taxon>Bacteria</taxon>
        <taxon>Pseudomonadati</taxon>
        <taxon>Bacteroidota</taxon>
        <taxon>Cytophagia</taxon>
        <taxon>Cytophagales</taxon>
        <taxon>Cyclobacteriaceae</taxon>
        <taxon>Algoriphagus</taxon>
    </lineage>
</organism>
<feature type="transmembrane region" description="Helical" evidence="1">
    <location>
        <begin position="262"/>
        <end position="287"/>
    </location>
</feature>
<feature type="transmembrane region" description="Helical" evidence="1">
    <location>
        <begin position="200"/>
        <end position="218"/>
    </location>
</feature>
<dbReference type="Proteomes" id="UP000236736">
    <property type="component" value="Unassembled WGS sequence"/>
</dbReference>
<keyword evidence="1" id="KW-0812">Transmembrane</keyword>
<reference evidence="3" key="1">
    <citation type="submission" date="2016-10" db="EMBL/GenBank/DDBJ databases">
        <authorList>
            <person name="Varghese N."/>
            <person name="Submissions S."/>
        </authorList>
    </citation>
    <scope>NUCLEOTIDE SEQUENCE [LARGE SCALE GENOMIC DNA]</scope>
    <source>
        <strain evidence="3">DSM 17298</strain>
    </source>
</reference>